<dbReference type="InterPro" id="IPR058703">
    <property type="entry name" value="PIN-containing"/>
</dbReference>
<dbReference type="RefSeq" id="WP_008524246.1">
    <property type="nucleotide sequence ID" value="NC_021921.1"/>
</dbReference>
<accession>F7PGB5</accession>
<dbReference type="GeneID" id="23800435"/>
<reference evidence="2 3" key="1">
    <citation type="journal article" date="2011" name="J. Bacteriol.">
        <title>Genome sequence of Halorhabdus tiamatea, the first archaeon isolated from a deep-sea anoxic brine lake.</title>
        <authorList>
            <person name="Antunes A."/>
            <person name="Alam I."/>
            <person name="Bajic V.B."/>
            <person name="Stingl U."/>
        </authorList>
    </citation>
    <scope>NUCLEOTIDE SEQUENCE [LARGE SCALE GENOMIC DNA]</scope>
    <source>
        <strain evidence="2 3">SARL4B</strain>
    </source>
</reference>
<dbReference type="OrthoDB" id="198445at2157"/>
<dbReference type="Proteomes" id="UP000015381">
    <property type="component" value="Chromosome I"/>
</dbReference>
<protein>
    <submittedName>
        <fullName evidence="2">Uncharacterized protein</fullName>
    </submittedName>
</protein>
<dbReference type="KEGG" id="hti:HTIA_1003"/>
<keyword evidence="4" id="KW-1185">Reference proteome</keyword>
<evidence type="ECO:0000313" key="2">
    <source>
        <dbReference type="EMBL" id="ERJ05387.1"/>
    </source>
</evidence>
<dbReference type="EMBL" id="HF571520">
    <property type="protein sequence ID" value="CCQ33141.1"/>
    <property type="molecule type" value="Genomic_DNA"/>
</dbReference>
<dbReference type="AlphaFoldDB" id="F7PGB5"/>
<dbReference type="eggNOG" id="arCOG04497">
    <property type="taxonomic scope" value="Archaea"/>
</dbReference>
<dbReference type="Proteomes" id="UP000003861">
    <property type="component" value="Unassembled WGS sequence"/>
</dbReference>
<evidence type="ECO:0000313" key="4">
    <source>
        <dbReference type="Proteomes" id="UP000015381"/>
    </source>
</evidence>
<reference evidence="1 4" key="3">
    <citation type="journal article" date="2014" name="Environ. Microbiol.">
        <title>Halorhabdus tiamatea: proteogenomics and glycosidase activity measurements identify the first cultivated euryarchaeon from a deep-sea anoxic brine lake as potential polysaccharide degrader.</title>
        <authorList>
            <person name="Werner J."/>
            <person name="Ferrer M."/>
            <person name="Michel G."/>
            <person name="Mann A.J."/>
            <person name="Huang S."/>
            <person name="Juarez S."/>
            <person name="Ciordia S."/>
            <person name="Albar J.P."/>
            <person name="Alcaide M."/>
            <person name="La Cono V."/>
            <person name="Yakimov M.M."/>
            <person name="Antunes A."/>
            <person name="Taborda M."/>
            <person name="Da Costa M.S."/>
            <person name="Amann R.I."/>
            <person name="Gloeckner F.O."/>
            <person name="Golyshina O.V."/>
            <person name="Golyshin P.N."/>
            <person name="Teeling H."/>
        </authorList>
    </citation>
    <scope>NUCLEOTIDE SEQUENCE [LARGE SCALE GENOMIC DNA]</scope>
    <source>
        <strain evidence="4">SARL4B</strain>
        <strain evidence="1">Type strain: SARL4B</strain>
    </source>
</reference>
<name>F7PGB5_9EURY</name>
<gene>
    <name evidence="2" type="ORF">HLRTI_002618</name>
    <name evidence="1" type="ORF">HTIA_1003</name>
</gene>
<evidence type="ECO:0000313" key="1">
    <source>
        <dbReference type="EMBL" id="CCQ33141.1"/>
    </source>
</evidence>
<dbReference type="EMBL" id="AFNT02000034">
    <property type="protein sequence ID" value="ERJ05387.1"/>
    <property type="molecule type" value="Genomic_DNA"/>
</dbReference>
<organism evidence="2 3">
    <name type="scientific">Halorhabdus tiamatea SARL4B</name>
    <dbReference type="NCBI Taxonomy" id="1033806"/>
    <lineage>
        <taxon>Archaea</taxon>
        <taxon>Methanobacteriati</taxon>
        <taxon>Methanobacteriota</taxon>
        <taxon>Stenosarchaea group</taxon>
        <taxon>Halobacteria</taxon>
        <taxon>Halobacteriales</taxon>
        <taxon>Haloarculaceae</taxon>
        <taxon>Halorhabdus</taxon>
    </lineage>
</organism>
<dbReference type="STRING" id="1033806.HTIA_1003"/>
<evidence type="ECO:0000313" key="3">
    <source>
        <dbReference type="Proteomes" id="UP000003861"/>
    </source>
</evidence>
<dbReference type="HOGENOM" id="CLU_1458163_0_0_2"/>
<reference evidence="2 3" key="2">
    <citation type="journal article" date="2013" name="PLoS ONE">
        <title>INDIGO - INtegrated Data Warehouse of MIcrobial GenOmes with Examples from the Red Sea Extremophiles.</title>
        <authorList>
            <person name="Alam I."/>
            <person name="Antunes A."/>
            <person name="Kamau A.A."/>
            <person name="Ba Alawi W."/>
            <person name="Kalkatawi M."/>
            <person name="Stingl U."/>
            <person name="Bajic V.B."/>
        </authorList>
    </citation>
    <scope>NUCLEOTIDE SEQUENCE [LARGE SCALE GENOMIC DNA]</scope>
    <source>
        <strain evidence="2 3">SARL4B</strain>
    </source>
</reference>
<proteinExistence type="predicted"/>
<sequence>MTSGGRKPNQRSRYTANLVDTGVFRAIGKPPNAHYDALKDAAVTADTILHLPATIYEELGGSSETDEFPAGSDYVDDAIRGGWITVAEPLPGARTDDYEDVTAPVERSRHDAHQVIANLTNHPKTVNQWDDTALVGLAVRLFEQNERIRIIVHTTDRALSKAVRVVVPHYGYYEIKCRYYPPQSVQDRITMGEKFTW</sequence>
<dbReference type="Pfam" id="PF26425">
    <property type="entry name" value="PIN_halo"/>
    <property type="match status" value="1"/>
</dbReference>